<keyword evidence="1" id="KW-1185">Reference proteome</keyword>
<accession>A0A914LBP5</accession>
<protein>
    <submittedName>
        <fullName evidence="2">Uncharacterized protein</fullName>
    </submittedName>
</protein>
<name>A0A914LBP5_MELIC</name>
<evidence type="ECO:0000313" key="2">
    <source>
        <dbReference type="WBParaSite" id="Minc3s00327g10284"/>
    </source>
</evidence>
<dbReference type="Proteomes" id="UP000887563">
    <property type="component" value="Unplaced"/>
</dbReference>
<reference evidence="2" key="1">
    <citation type="submission" date="2022-11" db="UniProtKB">
        <authorList>
            <consortium name="WormBaseParasite"/>
        </authorList>
    </citation>
    <scope>IDENTIFICATION</scope>
</reference>
<proteinExistence type="predicted"/>
<evidence type="ECO:0000313" key="1">
    <source>
        <dbReference type="Proteomes" id="UP000887563"/>
    </source>
</evidence>
<organism evidence="1 2">
    <name type="scientific">Meloidogyne incognita</name>
    <name type="common">Southern root-knot nematode worm</name>
    <name type="synonym">Oxyuris incognita</name>
    <dbReference type="NCBI Taxonomy" id="6306"/>
    <lineage>
        <taxon>Eukaryota</taxon>
        <taxon>Metazoa</taxon>
        <taxon>Ecdysozoa</taxon>
        <taxon>Nematoda</taxon>
        <taxon>Chromadorea</taxon>
        <taxon>Rhabditida</taxon>
        <taxon>Tylenchina</taxon>
        <taxon>Tylenchomorpha</taxon>
        <taxon>Tylenchoidea</taxon>
        <taxon>Meloidogynidae</taxon>
        <taxon>Meloidogyninae</taxon>
        <taxon>Meloidogyne</taxon>
        <taxon>Meloidogyne incognita group</taxon>
    </lineage>
</organism>
<sequence length="56" mass="6682">MTLRADRHTFLNTQIIYRILQSVFPIAIDIVNFRHSLPVFSIAIDIVNFRHSFYFI</sequence>
<dbReference type="AlphaFoldDB" id="A0A914LBP5"/>
<dbReference type="WBParaSite" id="Minc3s00327g10284">
    <property type="protein sequence ID" value="Minc3s00327g10284"/>
    <property type="gene ID" value="Minc3s00327g10284"/>
</dbReference>